<feature type="transmembrane region" description="Helical" evidence="1">
    <location>
        <begin position="114"/>
        <end position="137"/>
    </location>
</feature>
<evidence type="ECO:0000256" key="1">
    <source>
        <dbReference type="SAM" id="Phobius"/>
    </source>
</evidence>
<organism evidence="2 3">
    <name type="scientific">Gymnopus androsaceus JB14</name>
    <dbReference type="NCBI Taxonomy" id="1447944"/>
    <lineage>
        <taxon>Eukaryota</taxon>
        <taxon>Fungi</taxon>
        <taxon>Dikarya</taxon>
        <taxon>Basidiomycota</taxon>
        <taxon>Agaricomycotina</taxon>
        <taxon>Agaricomycetes</taxon>
        <taxon>Agaricomycetidae</taxon>
        <taxon>Agaricales</taxon>
        <taxon>Marasmiineae</taxon>
        <taxon>Omphalotaceae</taxon>
        <taxon>Gymnopus</taxon>
    </lineage>
</organism>
<accession>A0A6A4HH87</accession>
<gene>
    <name evidence="2" type="ORF">BT96DRAFT_88417</name>
</gene>
<proteinExistence type="predicted"/>
<dbReference type="Proteomes" id="UP000799118">
    <property type="component" value="Unassembled WGS sequence"/>
</dbReference>
<sequence>MLARGYHADVPMLSFMEFKEACYYSPWSRSSSNHCHRDSPPSVCSKKPKRMIAGRVWWLNYKIQKTFQLADQTAKNSSQNLLGPILESGALTPIFLLLWMALNFSSLSSLFMSFWANLITLTEIGIASTLIIVRIGLGVDALASQYHSSTTSHVDLETTIMAVQNCL</sequence>
<keyword evidence="1" id="KW-0812">Transmembrane</keyword>
<keyword evidence="1" id="KW-0472">Membrane</keyword>
<evidence type="ECO:0000313" key="3">
    <source>
        <dbReference type="Proteomes" id="UP000799118"/>
    </source>
</evidence>
<keyword evidence="3" id="KW-1185">Reference proteome</keyword>
<evidence type="ECO:0000313" key="2">
    <source>
        <dbReference type="EMBL" id="KAE9397040.1"/>
    </source>
</evidence>
<name>A0A6A4HH87_9AGAR</name>
<dbReference type="AlphaFoldDB" id="A0A6A4HH87"/>
<dbReference type="EMBL" id="ML769503">
    <property type="protein sequence ID" value="KAE9397040.1"/>
    <property type="molecule type" value="Genomic_DNA"/>
</dbReference>
<feature type="transmembrane region" description="Helical" evidence="1">
    <location>
        <begin position="81"/>
        <end position="102"/>
    </location>
</feature>
<keyword evidence="1" id="KW-1133">Transmembrane helix</keyword>
<protein>
    <submittedName>
        <fullName evidence="2">Uncharacterized protein</fullName>
    </submittedName>
</protein>
<reference evidence="2" key="1">
    <citation type="journal article" date="2019" name="Environ. Microbiol.">
        <title>Fungal ecological strategies reflected in gene transcription - a case study of two litter decomposers.</title>
        <authorList>
            <person name="Barbi F."/>
            <person name="Kohler A."/>
            <person name="Barry K."/>
            <person name="Baskaran P."/>
            <person name="Daum C."/>
            <person name="Fauchery L."/>
            <person name="Ihrmark K."/>
            <person name="Kuo A."/>
            <person name="LaButti K."/>
            <person name="Lipzen A."/>
            <person name="Morin E."/>
            <person name="Grigoriev I.V."/>
            <person name="Henrissat B."/>
            <person name="Lindahl B."/>
            <person name="Martin F."/>
        </authorList>
    </citation>
    <scope>NUCLEOTIDE SEQUENCE</scope>
    <source>
        <strain evidence="2">JB14</strain>
    </source>
</reference>